<accession>A0AAY4DMM9</accession>
<organism evidence="2 3">
    <name type="scientific">Denticeps clupeoides</name>
    <name type="common">denticle herring</name>
    <dbReference type="NCBI Taxonomy" id="299321"/>
    <lineage>
        <taxon>Eukaryota</taxon>
        <taxon>Metazoa</taxon>
        <taxon>Chordata</taxon>
        <taxon>Craniata</taxon>
        <taxon>Vertebrata</taxon>
        <taxon>Euteleostomi</taxon>
        <taxon>Actinopterygii</taxon>
        <taxon>Neopterygii</taxon>
        <taxon>Teleostei</taxon>
        <taxon>Clupei</taxon>
        <taxon>Clupeiformes</taxon>
        <taxon>Denticipitoidei</taxon>
        <taxon>Denticipitidae</taxon>
        <taxon>Denticeps</taxon>
    </lineage>
</organism>
<dbReference type="Ensembl" id="ENSDCDT00010056993.1">
    <property type="protein sequence ID" value="ENSDCDP00010046787.1"/>
    <property type="gene ID" value="ENSDCDG00010028486.1"/>
</dbReference>
<reference evidence="2" key="2">
    <citation type="submission" date="2025-08" db="UniProtKB">
        <authorList>
            <consortium name="Ensembl"/>
        </authorList>
    </citation>
    <scope>IDENTIFICATION</scope>
</reference>
<dbReference type="PANTHER" id="PTHR34833:SF1">
    <property type="entry name" value="GENE, 17359-RELATED"/>
    <property type="match status" value="1"/>
</dbReference>
<dbReference type="Pfam" id="PF15123">
    <property type="entry name" value="DUF4562"/>
    <property type="match status" value="1"/>
</dbReference>
<reference evidence="2 3" key="1">
    <citation type="submission" date="2020-06" db="EMBL/GenBank/DDBJ databases">
        <authorList>
            <consortium name="Wellcome Sanger Institute Data Sharing"/>
        </authorList>
    </citation>
    <scope>NUCLEOTIDE SEQUENCE [LARGE SCALE GENOMIC DNA]</scope>
</reference>
<dbReference type="GeneTree" id="ENSGT00940000170113"/>
<evidence type="ECO:0000313" key="2">
    <source>
        <dbReference type="Ensembl" id="ENSDCDP00010046787.1"/>
    </source>
</evidence>
<evidence type="ECO:0000256" key="1">
    <source>
        <dbReference type="SAM" id="MobiDB-lite"/>
    </source>
</evidence>
<dbReference type="InterPro" id="IPR027814">
    <property type="entry name" value="DUF4562"/>
</dbReference>
<dbReference type="Proteomes" id="UP000694580">
    <property type="component" value="Chromosome 18"/>
</dbReference>
<keyword evidence="3" id="KW-1185">Reference proteome</keyword>
<feature type="region of interest" description="Disordered" evidence="1">
    <location>
        <begin position="1"/>
        <end position="20"/>
    </location>
</feature>
<dbReference type="AlphaFoldDB" id="A0AAY4DMM9"/>
<dbReference type="PANTHER" id="PTHR34833">
    <property type="entry name" value="GENE, 17359-RELATED"/>
    <property type="match status" value="1"/>
</dbReference>
<reference evidence="2" key="3">
    <citation type="submission" date="2025-09" db="UniProtKB">
        <authorList>
            <consortium name="Ensembl"/>
        </authorList>
    </citation>
    <scope>IDENTIFICATION</scope>
</reference>
<protein>
    <submittedName>
        <fullName evidence="2">Uncharacterized protein</fullName>
    </submittedName>
</protein>
<name>A0AAY4DMM9_9TELE</name>
<proteinExistence type="predicted"/>
<sequence length="165" mass="18371">MARDLQNKCPHSTNEKGRPGCGQRMLFTGPDAVCDYRTKRSDFPPFVGLGSLSPEATGDLSYLWRPAQHAPPLKPKEQSVGGVGWGVEYGNYLNRGTLLSGKQIKQPAFIIHGLGLHRHLPPRDVDRQPMRAPGRFSWTNCLFDRYTQGNENPLLGRVRCQCAAL</sequence>
<evidence type="ECO:0000313" key="3">
    <source>
        <dbReference type="Proteomes" id="UP000694580"/>
    </source>
</evidence>